<organism evidence="1 2">
    <name type="scientific">Acetobacterium paludosum</name>
    <dbReference type="NCBI Taxonomy" id="52693"/>
    <lineage>
        <taxon>Bacteria</taxon>
        <taxon>Bacillati</taxon>
        <taxon>Bacillota</taxon>
        <taxon>Clostridia</taxon>
        <taxon>Eubacteriales</taxon>
        <taxon>Eubacteriaceae</taxon>
        <taxon>Acetobacterium</taxon>
    </lineage>
</organism>
<dbReference type="EMBL" id="WJBD01000003">
    <property type="protein sequence ID" value="MBC3887479.1"/>
    <property type="molecule type" value="Genomic_DNA"/>
</dbReference>
<evidence type="ECO:0000313" key="1">
    <source>
        <dbReference type="EMBL" id="MBC3887479.1"/>
    </source>
</evidence>
<name>A0A923KNV0_9FIRM</name>
<accession>A0A923KNV0</accession>
<reference evidence="1" key="2">
    <citation type="submission" date="2020-10" db="EMBL/GenBank/DDBJ databases">
        <title>Comparative genomics of the Acetobacterium genus.</title>
        <authorList>
            <person name="Marshall C."/>
            <person name="May H."/>
            <person name="Norman S."/>
        </authorList>
    </citation>
    <scope>NUCLEOTIDE SEQUENCE</scope>
    <source>
        <strain evidence="1">DER-2019</strain>
    </source>
</reference>
<dbReference type="RefSeq" id="WP_170253820.1">
    <property type="nucleotide sequence ID" value="NZ_RXYA01000002.1"/>
</dbReference>
<sequence>MRLKRISKNFDENADAAGIELITAEVASIDAKLDRKEMSEVFGGSPVKK</sequence>
<reference evidence="1" key="1">
    <citation type="submission" date="2019-10" db="EMBL/GenBank/DDBJ databases">
        <authorList>
            <person name="Ross D.E."/>
            <person name="Gulliver D."/>
        </authorList>
    </citation>
    <scope>NUCLEOTIDE SEQUENCE</scope>
    <source>
        <strain evidence="1">DER-2019</strain>
    </source>
</reference>
<dbReference type="AlphaFoldDB" id="A0A923KNV0"/>
<comment type="caution">
    <text evidence="1">The sequence shown here is derived from an EMBL/GenBank/DDBJ whole genome shotgun (WGS) entry which is preliminary data.</text>
</comment>
<evidence type="ECO:0000313" key="2">
    <source>
        <dbReference type="Proteomes" id="UP000616595"/>
    </source>
</evidence>
<gene>
    <name evidence="1" type="ORF">GH810_04065</name>
</gene>
<keyword evidence="2" id="KW-1185">Reference proteome</keyword>
<protein>
    <submittedName>
        <fullName evidence="1">Uncharacterized protein</fullName>
    </submittedName>
</protein>
<proteinExistence type="predicted"/>
<dbReference type="Proteomes" id="UP000616595">
    <property type="component" value="Unassembled WGS sequence"/>
</dbReference>